<name>A0A0V0XPZ3_TRIPS</name>
<evidence type="ECO:0000313" key="1">
    <source>
        <dbReference type="EMBL" id="KRX90084.1"/>
    </source>
</evidence>
<dbReference type="EMBL" id="JYDU01000177">
    <property type="protein sequence ID" value="KRX90084.1"/>
    <property type="molecule type" value="Genomic_DNA"/>
</dbReference>
<evidence type="ECO:0000313" key="2">
    <source>
        <dbReference type="Proteomes" id="UP000054815"/>
    </source>
</evidence>
<dbReference type="AlphaFoldDB" id="A0A0V0XPZ3"/>
<organism evidence="1 2">
    <name type="scientific">Trichinella pseudospiralis</name>
    <name type="common">Parasitic roundworm</name>
    <dbReference type="NCBI Taxonomy" id="6337"/>
    <lineage>
        <taxon>Eukaryota</taxon>
        <taxon>Metazoa</taxon>
        <taxon>Ecdysozoa</taxon>
        <taxon>Nematoda</taxon>
        <taxon>Enoplea</taxon>
        <taxon>Dorylaimia</taxon>
        <taxon>Trichinellida</taxon>
        <taxon>Trichinellidae</taxon>
        <taxon>Trichinella</taxon>
    </lineage>
</organism>
<proteinExistence type="predicted"/>
<gene>
    <name evidence="1" type="ORF">T4E_5396</name>
</gene>
<reference evidence="1 2" key="1">
    <citation type="submission" date="2015-01" db="EMBL/GenBank/DDBJ databases">
        <title>Evolution of Trichinella species and genotypes.</title>
        <authorList>
            <person name="Korhonen P.K."/>
            <person name="Edoardo P."/>
            <person name="Giuseppe L.R."/>
            <person name="Gasser R.B."/>
        </authorList>
    </citation>
    <scope>NUCLEOTIDE SEQUENCE [LARGE SCALE GENOMIC DNA]</scope>
    <source>
        <strain evidence="1">ISS141</strain>
    </source>
</reference>
<comment type="caution">
    <text evidence="1">The sequence shown here is derived from an EMBL/GenBank/DDBJ whole genome shotgun (WGS) entry which is preliminary data.</text>
</comment>
<protein>
    <submittedName>
        <fullName evidence="1">Uncharacterized protein</fullName>
    </submittedName>
</protein>
<sequence length="89" mass="9942">MFLCMPCWSILLSAYDYNLIYSPQMKLGNADAFKAIPTPQSAQSILLKDRQRCGQPKSRIDCMSVGQQNCIVKTSRRSTVIVFCCSTAV</sequence>
<accession>A0A0V0XPZ3</accession>
<dbReference type="Proteomes" id="UP000054815">
    <property type="component" value="Unassembled WGS sequence"/>
</dbReference>